<dbReference type="EMBL" id="GG662767">
    <property type="protein sequence ID" value="EWS75427.1"/>
    <property type="molecule type" value="Genomic_DNA"/>
</dbReference>
<proteinExistence type="predicted"/>
<dbReference type="InParanoid" id="W7XD56"/>
<gene>
    <name evidence="1" type="ORF">TTHERM_000107039</name>
</gene>
<sequence length="245" mass="29817">MILIKQQLSINIFLLKFQINQIKMNQKIKLFLSLLQFQFINNQKAIIEQKSKKLICFLLILKKMFSYAFQVKFINILIQNIKNDQIINFNLTITFLRECKILKINLSFYHQEFQFYQLLLQYHRIFQHEYKAAMFNRSNLDLPFPQKLVFYLYLHLINYEDDDNFLLFQTQNYTKHCKNLFSNKAHKTQMFKHNQQSTLKEFNIPLTLYNLFAYLKQIFQVMLDSHCTQVLKQCTYLINQQYIIA</sequence>
<keyword evidence="2" id="KW-1185">Reference proteome</keyword>
<evidence type="ECO:0000313" key="2">
    <source>
        <dbReference type="Proteomes" id="UP000009168"/>
    </source>
</evidence>
<organism evidence="1 2">
    <name type="scientific">Tetrahymena thermophila (strain SB210)</name>
    <dbReference type="NCBI Taxonomy" id="312017"/>
    <lineage>
        <taxon>Eukaryota</taxon>
        <taxon>Sar</taxon>
        <taxon>Alveolata</taxon>
        <taxon>Ciliophora</taxon>
        <taxon>Intramacronucleata</taxon>
        <taxon>Oligohymenophorea</taxon>
        <taxon>Hymenostomatida</taxon>
        <taxon>Tetrahymenina</taxon>
        <taxon>Tetrahymenidae</taxon>
        <taxon>Tetrahymena</taxon>
    </lineage>
</organism>
<name>W7XD56_TETTS</name>
<reference evidence="2" key="1">
    <citation type="journal article" date="2006" name="PLoS Biol.">
        <title>Macronuclear genome sequence of the ciliate Tetrahymena thermophila, a model eukaryote.</title>
        <authorList>
            <person name="Eisen J.A."/>
            <person name="Coyne R.S."/>
            <person name="Wu M."/>
            <person name="Wu D."/>
            <person name="Thiagarajan M."/>
            <person name="Wortman J.R."/>
            <person name="Badger J.H."/>
            <person name="Ren Q."/>
            <person name="Amedeo P."/>
            <person name="Jones K.M."/>
            <person name="Tallon L.J."/>
            <person name="Delcher A.L."/>
            <person name="Salzberg S.L."/>
            <person name="Silva J.C."/>
            <person name="Haas B.J."/>
            <person name="Majoros W.H."/>
            <person name="Farzad M."/>
            <person name="Carlton J.M."/>
            <person name="Smith R.K. Jr."/>
            <person name="Garg J."/>
            <person name="Pearlman R.E."/>
            <person name="Karrer K.M."/>
            <person name="Sun L."/>
            <person name="Manning G."/>
            <person name="Elde N.C."/>
            <person name="Turkewitz A.P."/>
            <person name="Asai D.J."/>
            <person name="Wilkes D.E."/>
            <person name="Wang Y."/>
            <person name="Cai H."/>
            <person name="Collins K."/>
            <person name="Stewart B.A."/>
            <person name="Lee S.R."/>
            <person name="Wilamowska K."/>
            <person name="Weinberg Z."/>
            <person name="Ruzzo W.L."/>
            <person name="Wloga D."/>
            <person name="Gaertig J."/>
            <person name="Frankel J."/>
            <person name="Tsao C.-C."/>
            <person name="Gorovsky M.A."/>
            <person name="Keeling P.J."/>
            <person name="Waller R.F."/>
            <person name="Patron N.J."/>
            <person name="Cherry J.M."/>
            <person name="Stover N.A."/>
            <person name="Krieger C.J."/>
            <person name="del Toro C."/>
            <person name="Ryder H.F."/>
            <person name="Williamson S.C."/>
            <person name="Barbeau R.A."/>
            <person name="Hamilton E.P."/>
            <person name="Orias E."/>
        </authorList>
    </citation>
    <scope>NUCLEOTIDE SEQUENCE [LARGE SCALE GENOMIC DNA]</scope>
    <source>
        <strain evidence="2">SB210</strain>
    </source>
</reference>
<dbReference type="GeneID" id="24437317"/>
<evidence type="ECO:0000313" key="1">
    <source>
        <dbReference type="EMBL" id="EWS75427.1"/>
    </source>
</evidence>
<accession>W7XD56</accession>
<dbReference type="AlphaFoldDB" id="W7XD56"/>
<protein>
    <submittedName>
        <fullName evidence="1">Uncharacterized protein</fullName>
    </submittedName>
</protein>
<dbReference type="KEGG" id="tet:TTHERM_000107039"/>
<dbReference type="RefSeq" id="XP_012652101.1">
    <property type="nucleotide sequence ID" value="XM_012796647.1"/>
</dbReference>
<dbReference type="Proteomes" id="UP000009168">
    <property type="component" value="Unassembled WGS sequence"/>
</dbReference>